<name>A0A8H8UUZ6_ORBOL</name>
<dbReference type="SUPFAM" id="SSF52743">
    <property type="entry name" value="Subtilisin-like"/>
    <property type="match status" value="1"/>
</dbReference>
<evidence type="ECO:0000256" key="1">
    <source>
        <dbReference type="ARBA" id="ARBA00011073"/>
    </source>
</evidence>
<evidence type="ECO:0000313" key="5">
    <source>
        <dbReference type="EMBL" id="KAF3198996.1"/>
    </source>
</evidence>
<dbReference type="GO" id="GO:0004252">
    <property type="term" value="F:serine-type endopeptidase activity"/>
    <property type="evidence" value="ECO:0007669"/>
    <property type="project" value="InterPro"/>
</dbReference>
<dbReference type="Gene3D" id="3.40.50.200">
    <property type="entry name" value="Peptidase S8/S53 domain"/>
    <property type="match status" value="1"/>
</dbReference>
<evidence type="ECO:0000256" key="2">
    <source>
        <dbReference type="ARBA" id="ARBA00022670"/>
    </source>
</evidence>
<evidence type="ECO:0000256" key="3">
    <source>
        <dbReference type="ARBA" id="ARBA00022801"/>
    </source>
</evidence>
<dbReference type="InterPro" id="IPR050131">
    <property type="entry name" value="Peptidase_S8_subtilisin-like"/>
</dbReference>
<dbReference type="Proteomes" id="UP000614610">
    <property type="component" value="Unassembled WGS sequence"/>
</dbReference>
<keyword evidence="2" id="KW-0645">Protease</keyword>
<sequence>MSQPKGVPLSELHGHYYRRAAKGQDSTVYVNAESEISADSRSYQRSDLLIIYSQDRWSEFYHGTKVLSRVAGRRLGTAPLANIVVVQVLNKFQYHTVAHLLDGILRAYDHIVRTKPKFAVLNMSLYFPTGDLSGEYSSGERSIIQKIKKNYDYPDASPEQEATGVLTTPEAVIRLSRYLASEIDKLGNAKIVTCTNNDKNAPDGVLPANEMLEFPKTVVVVGSTGLDDKAVYQYWDQVRVYAPSSNVMVASFDDVDDSPTILPADGVSFGTGTVSGMLATFVSEGVPIDDAVEHLYKLAHSRKPPGLEDPEGYYTPIAFNGVEKSGQSKRFSAMTLLKIIGLLFCIPISYVPDADIDGVDELLNRPAESAETAPDPPEQEIFEITVRVVDHKNARAIIKGATEEKSVKFLSKFAIFNAQSPLADVVLQAAYSKKVGIHVDAIFLGRGTVVGGSKAVTWKLARTMSEIENYLATPNDFNNTVLMVGHTLDKKQCKMRGWRFASAGLCYPGFSLSYQERGTTDLEHAKGIKLGDRLSKQFRAGHLFSMELGGPANTSQPHEAAKIPVDHKAPLPEGFEEALKFRGIFVPKKEAPVRPESRDADGPISVDDYNFTGTYHESGNGFIYTPSDEDWRMLGWGRGS</sequence>
<keyword evidence="3" id="KW-0378">Hydrolase</keyword>
<dbReference type="PANTHER" id="PTHR43806:SF11">
    <property type="entry name" value="CEREVISIN-RELATED"/>
    <property type="match status" value="1"/>
</dbReference>
<comment type="similarity">
    <text evidence="1">Belongs to the peptidase S8 family.</text>
</comment>
<gene>
    <name evidence="5" type="ORF">TWF679_001659</name>
</gene>
<keyword evidence="4" id="KW-0720">Serine protease</keyword>
<organism evidence="5 6">
    <name type="scientific">Orbilia oligospora</name>
    <name type="common">Nematode-trapping fungus</name>
    <name type="synonym">Arthrobotrys oligospora</name>
    <dbReference type="NCBI Taxonomy" id="2813651"/>
    <lineage>
        <taxon>Eukaryota</taxon>
        <taxon>Fungi</taxon>
        <taxon>Dikarya</taxon>
        <taxon>Ascomycota</taxon>
        <taxon>Pezizomycotina</taxon>
        <taxon>Orbiliomycetes</taxon>
        <taxon>Orbiliales</taxon>
        <taxon>Orbiliaceae</taxon>
        <taxon>Orbilia</taxon>
    </lineage>
</organism>
<dbReference type="PANTHER" id="PTHR43806">
    <property type="entry name" value="PEPTIDASE S8"/>
    <property type="match status" value="1"/>
</dbReference>
<accession>A0A8H8UUZ6</accession>
<dbReference type="AlphaFoldDB" id="A0A8H8UUZ6"/>
<dbReference type="OrthoDB" id="5298173at2759"/>
<evidence type="ECO:0000256" key="4">
    <source>
        <dbReference type="ARBA" id="ARBA00022825"/>
    </source>
</evidence>
<dbReference type="GO" id="GO:0006508">
    <property type="term" value="P:proteolysis"/>
    <property type="evidence" value="ECO:0007669"/>
    <property type="project" value="UniProtKB-KW"/>
</dbReference>
<evidence type="ECO:0008006" key="7">
    <source>
        <dbReference type="Google" id="ProtNLM"/>
    </source>
</evidence>
<proteinExistence type="inferred from homology"/>
<comment type="caution">
    <text evidence="5">The sequence shown here is derived from an EMBL/GenBank/DDBJ whole genome shotgun (WGS) entry which is preliminary data.</text>
</comment>
<protein>
    <recommendedName>
        <fullName evidence="7">Peptidase S8/S53 domain-containing protein</fullName>
    </recommendedName>
</protein>
<dbReference type="InterPro" id="IPR036852">
    <property type="entry name" value="Peptidase_S8/S53_dom_sf"/>
</dbReference>
<dbReference type="EMBL" id="WIWT01000124">
    <property type="protein sequence ID" value="KAF3198996.1"/>
    <property type="molecule type" value="Genomic_DNA"/>
</dbReference>
<evidence type="ECO:0000313" key="6">
    <source>
        <dbReference type="Proteomes" id="UP000614610"/>
    </source>
</evidence>
<reference evidence="5" key="1">
    <citation type="submission" date="2019-06" db="EMBL/GenBank/DDBJ databases">
        <authorList>
            <person name="Palmer J.M."/>
        </authorList>
    </citation>
    <scope>NUCLEOTIDE SEQUENCE</scope>
    <source>
        <strain evidence="5">TWF679</strain>
    </source>
</reference>